<dbReference type="PANTHER" id="PTHR12768">
    <property type="entry name" value="BECLIN 1"/>
    <property type="match status" value="1"/>
</dbReference>
<dbReference type="InterPro" id="IPR041691">
    <property type="entry name" value="Atg6/beclin_CC"/>
</dbReference>
<comment type="similarity">
    <text evidence="1">Belongs to the beclin family.</text>
</comment>
<dbReference type="GO" id="GO:0000045">
    <property type="term" value="P:autophagosome assembly"/>
    <property type="evidence" value="ECO:0007669"/>
    <property type="project" value="TreeGrafter"/>
</dbReference>
<dbReference type="InterPro" id="IPR007243">
    <property type="entry name" value="Atg6/Beclin"/>
</dbReference>
<dbReference type="GO" id="GO:0045324">
    <property type="term" value="P:late endosome to vacuole transport"/>
    <property type="evidence" value="ECO:0007669"/>
    <property type="project" value="TreeGrafter"/>
</dbReference>
<sequence length="273" mass="31375">GIRVRAEAFTMSSIRFICQGCRQPMRLSQSTGTLGLETTQRPAASTFTSAQQEPRETLVRGPTSKVEIDTEKGRICEEEMKTLQEELEGLELEEARLVQELKEVENKQERVAEDLEAAQAETEMLEQQDKQYWKDYSNLKWQQLELQDELKSMERQLRHAQIQWGRLKKTSVFSATFEIRYDGPVGIINSFRLGCLPTVPVSWKEINMAWGQTALLLLALSNKIGLEFRRYQLIPCGNRSYLKLTWWGCGQRTGNILADRLIRSSVGSHQVNF</sequence>
<reference evidence="6" key="2">
    <citation type="submission" date="2025-09" db="UniProtKB">
        <authorList>
            <consortium name="Ensembl"/>
        </authorList>
    </citation>
    <scope>IDENTIFICATION</scope>
</reference>
<dbReference type="PANTHER" id="PTHR12768:SF5">
    <property type="entry name" value="BECLIN-2"/>
    <property type="match status" value="1"/>
</dbReference>
<dbReference type="GO" id="GO:0000407">
    <property type="term" value="C:phagophore assembly site"/>
    <property type="evidence" value="ECO:0007669"/>
    <property type="project" value="TreeGrafter"/>
</dbReference>
<reference evidence="6" key="1">
    <citation type="submission" date="2025-08" db="UniProtKB">
        <authorList>
            <consortium name="Ensembl"/>
        </authorList>
    </citation>
    <scope>IDENTIFICATION</scope>
</reference>
<dbReference type="GeneTree" id="ENSGT00390000008164"/>
<evidence type="ECO:0008006" key="8">
    <source>
        <dbReference type="Google" id="ProtNLM"/>
    </source>
</evidence>
<dbReference type="InterPro" id="IPR038274">
    <property type="entry name" value="Atg6/Beclin_C_sf"/>
</dbReference>
<dbReference type="GO" id="GO:0030674">
    <property type="term" value="F:protein-macromolecule adaptor activity"/>
    <property type="evidence" value="ECO:0007669"/>
    <property type="project" value="TreeGrafter"/>
</dbReference>
<protein>
    <recommendedName>
        <fullName evidence="8">Beclin 2</fullName>
    </recommendedName>
</protein>
<dbReference type="Gene3D" id="1.10.418.40">
    <property type="entry name" value="Autophagy protein 6/Beclin 1"/>
    <property type="match status" value="1"/>
</dbReference>
<dbReference type="GO" id="GO:0006995">
    <property type="term" value="P:cellular response to nitrogen starvation"/>
    <property type="evidence" value="ECO:0007669"/>
    <property type="project" value="TreeGrafter"/>
</dbReference>
<organism evidence="6 7">
    <name type="scientific">Canis lupus dingo</name>
    <name type="common">dingo</name>
    <dbReference type="NCBI Taxonomy" id="286419"/>
    <lineage>
        <taxon>Eukaryota</taxon>
        <taxon>Metazoa</taxon>
        <taxon>Chordata</taxon>
        <taxon>Craniata</taxon>
        <taxon>Vertebrata</taxon>
        <taxon>Euteleostomi</taxon>
        <taxon>Mammalia</taxon>
        <taxon>Eutheria</taxon>
        <taxon>Laurasiatheria</taxon>
        <taxon>Carnivora</taxon>
        <taxon>Caniformia</taxon>
        <taxon>Canidae</taxon>
        <taxon>Canis</taxon>
    </lineage>
</organism>
<evidence type="ECO:0000256" key="3">
    <source>
        <dbReference type="SAM" id="Coils"/>
    </source>
</evidence>
<dbReference type="GO" id="GO:0034272">
    <property type="term" value="C:phosphatidylinositol 3-kinase complex, class III, type II"/>
    <property type="evidence" value="ECO:0007669"/>
    <property type="project" value="TreeGrafter"/>
</dbReference>
<dbReference type="GO" id="GO:0043548">
    <property type="term" value="F:phosphatidylinositol 3-kinase binding"/>
    <property type="evidence" value="ECO:0007669"/>
    <property type="project" value="TreeGrafter"/>
</dbReference>
<feature type="domain" description="Atg6/beclin coiled-coil" evidence="5">
    <location>
        <begin position="72"/>
        <end position="163"/>
    </location>
</feature>
<evidence type="ECO:0000313" key="6">
    <source>
        <dbReference type="Ensembl" id="ENSCAFP00020000327.1"/>
    </source>
</evidence>
<proteinExistence type="inferred from homology"/>
<dbReference type="Pfam" id="PF04111">
    <property type="entry name" value="APG6"/>
    <property type="match status" value="1"/>
</dbReference>
<dbReference type="GO" id="GO:0034271">
    <property type="term" value="C:phosphatidylinositol 3-kinase complex, class III, type I"/>
    <property type="evidence" value="ECO:0007669"/>
    <property type="project" value="TreeGrafter"/>
</dbReference>
<dbReference type="Pfam" id="PF17675">
    <property type="entry name" value="APG6_N"/>
    <property type="match status" value="1"/>
</dbReference>
<dbReference type="Proteomes" id="UP000694391">
    <property type="component" value="Unplaced"/>
</dbReference>
<dbReference type="GO" id="GO:0000423">
    <property type="term" value="P:mitophagy"/>
    <property type="evidence" value="ECO:0007669"/>
    <property type="project" value="TreeGrafter"/>
</dbReference>
<feature type="coiled-coil region" evidence="3">
    <location>
        <begin position="73"/>
        <end position="163"/>
    </location>
</feature>
<accession>A0A8C0QSU6</accession>
<dbReference type="InterPro" id="IPR040455">
    <property type="entry name" value="Atg6_BARA"/>
</dbReference>
<keyword evidence="7" id="KW-1185">Reference proteome</keyword>
<evidence type="ECO:0000256" key="2">
    <source>
        <dbReference type="ARBA" id="ARBA00023006"/>
    </source>
</evidence>
<dbReference type="Gene3D" id="6.10.250.3110">
    <property type="match status" value="1"/>
</dbReference>
<name>A0A8C0QSU6_CANLU</name>
<evidence type="ECO:0000259" key="5">
    <source>
        <dbReference type="Pfam" id="PF17675"/>
    </source>
</evidence>
<evidence type="ECO:0000259" key="4">
    <source>
        <dbReference type="Pfam" id="PF04111"/>
    </source>
</evidence>
<dbReference type="Ensembl" id="ENSCAFT00020000402.1">
    <property type="protein sequence ID" value="ENSCAFP00020000327.1"/>
    <property type="gene ID" value="ENSCAFG00020000314.1"/>
</dbReference>
<keyword evidence="2" id="KW-0072">Autophagy</keyword>
<evidence type="ECO:0000256" key="1">
    <source>
        <dbReference type="ARBA" id="ARBA00005965"/>
    </source>
</evidence>
<feature type="domain" description="Atg6 BARA" evidence="4">
    <location>
        <begin position="167"/>
        <end position="243"/>
    </location>
</feature>
<keyword evidence="3" id="KW-0175">Coiled coil</keyword>
<evidence type="ECO:0000313" key="7">
    <source>
        <dbReference type="Proteomes" id="UP000694391"/>
    </source>
</evidence>
<dbReference type="AlphaFoldDB" id="A0A8C0QSU6"/>